<dbReference type="GeneID" id="25918259"/>
<reference evidence="1 2" key="1">
    <citation type="submission" date="2011-02" db="EMBL/GenBank/DDBJ databases">
        <title>The Genome Sequence of Sphaeroforma arctica JP610.</title>
        <authorList>
            <consortium name="The Broad Institute Genome Sequencing Platform"/>
            <person name="Russ C."/>
            <person name="Cuomo C."/>
            <person name="Young S.K."/>
            <person name="Zeng Q."/>
            <person name="Gargeya S."/>
            <person name="Alvarado L."/>
            <person name="Berlin A."/>
            <person name="Chapman S.B."/>
            <person name="Chen Z."/>
            <person name="Freedman E."/>
            <person name="Gellesch M."/>
            <person name="Goldberg J."/>
            <person name="Griggs A."/>
            <person name="Gujja S."/>
            <person name="Heilman E."/>
            <person name="Heiman D."/>
            <person name="Howarth C."/>
            <person name="Mehta T."/>
            <person name="Neiman D."/>
            <person name="Pearson M."/>
            <person name="Roberts A."/>
            <person name="Saif S."/>
            <person name="Shea T."/>
            <person name="Shenoy N."/>
            <person name="Sisk P."/>
            <person name="Stolte C."/>
            <person name="Sykes S."/>
            <person name="White J."/>
            <person name="Yandava C."/>
            <person name="Burger G."/>
            <person name="Gray M.W."/>
            <person name="Holland P.W.H."/>
            <person name="King N."/>
            <person name="Lang F.B.F."/>
            <person name="Roger A.J."/>
            <person name="Ruiz-Trillo I."/>
            <person name="Haas B."/>
            <person name="Nusbaum C."/>
            <person name="Birren B."/>
        </authorList>
    </citation>
    <scope>NUCLEOTIDE SEQUENCE [LARGE SCALE GENOMIC DNA]</scope>
    <source>
        <strain evidence="1 2">JP610</strain>
    </source>
</reference>
<dbReference type="EMBL" id="KQ253553">
    <property type="protein sequence ID" value="KNC69728.1"/>
    <property type="molecule type" value="Genomic_DNA"/>
</dbReference>
<dbReference type="RefSeq" id="XP_014143630.1">
    <property type="nucleotide sequence ID" value="XM_014288155.1"/>
</dbReference>
<name>A0A0L0F0R0_9EUKA</name>
<accession>A0A0L0F0R0</accession>
<evidence type="ECO:0000313" key="1">
    <source>
        <dbReference type="EMBL" id="KNC69728.1"/>
    </source>
</evidence>
<feature type="non-terminal residue" evidence="1">
    <location>
        <position position="1"/>
    </location>
</feature>
<dbReference type="Proteomes" id="UP000054560">
    <property type="component" value="Unassembled WGS sequence"/>
</dbReference>
<proteinExistence type="predicted"/>
<evidence type="ECO:0000313" key="2">
    <source>
        <dbReference type="Proteomes" id="UP000054560"/>
    </source>
</evidence>
<sequence length="61" mass="6379">MDPALMNMDMDMGDVDIDDAELQAELLALEGGAPAAASGTKAPKKQASKKGVRVLVEFVSM</sequence>
<keyword evidence="2" id="KW-1185">Reference proteome</keyword>
<gene>
    <name evidence="1" type="ORF">SARC_17755</name>
</gene>
<organism evidence="1 2">
    <name type="scientific">Sphaeroforma arctica JP610</name>
    <dbReference type="NCBI Taxonomy" id="667725"/>
    <lineage>
        <taxon>Eukaryota</taxon>
        <taxon>Ichthyosporea</taxon>
        <taxon>Ichthyophonida</taxon>
        <taxon>Sphaeroforma</taxon>
    </lineage>
</organism>
<protein>
    <submittedName>
        <fullName evidence="1">Uncharacterized protein</fullName>
    </submittedName>
</protein>
<dbReference type="AlphaFoldDB" id="A0A0L0F0R0"/>